<protein>
    <recommendedName>
        <fullName evidence="8">Outer arm dynein light chain 1 protein</fullName>
    </recommendedName>
</protein>
<dbReference type="Proteomes" id="UP000604825">
    <property type="component" value="Unassembled WGS sequence"/>
</dbReference>
<dbReference type="Pfam" id="PF12799">
    <property type="entry name" value="LRR_4"/>
    <property type="match status" value="1"/>
</dbReference>
<evidence type="ECO:0000256" key="3">
    <source>
        <dbReference type="ARBA" id="ARBA00022614"/>
    </source>
</evidence>
<evidence type="ECO:0000313" key="6">
    <source>
        <dbReference type="EMBL" id="CAD6210243.1"/>
    </source>
</evidence>
<keyword evidence="4" id="KW-0677">Repeat</keyword>
<feature type="compositionally biased region" description="Polar residues" evidence="5">
    <location>
        <begin position="570"/>
        <end position="579"/>
    </location>
</feature>
<dbReference type="FunFam" id="3.80.10.10:FF:000801">
    <property type="entry name" value="Outer arm dynein light chain 1"/>
    <property type="match status" value="1"/>
</dbReference>
<dbReference type="Gene3D" id="3.80.10.10">
    <property type="entry name" value="Ribonuclease Inhibitor"/>
    <property type="match status" value="1"/>
</dbReference>
<reference evidence="6" key="1">
    <citation type="submission" date="2020-10" db="EMBL/GenBank/DDBJ databases">
        <authorList>
            <person name="Han B."/>
            <person name="Lu T."/>
            <person name="Zhao Q."/>
            <person name="Huang X."/>
            <person name="Zhao Y."/>
        </authorList>
    </citation>
    <scope>NUCLEOTIDE SEQUENCE</scope>
</reference>
<dbReference type="InterPro" id="IPR032675">
    <property type="entry name" value="LRR_dom_sf"/>
</dbReference>
<dbReference type="AlphaFoldDB" id="A0A811MTP9"/>
<dbReference type="PROSITE" id="PS51450">
    <property type="entry name" value="LRR"/>
    <property type="match status" value="3"/>
</dbReference>
<evidence type="ECO:0008006" key="8">
    <source>
        <dbReference type="Google" id="ProtNLM"/>
    </source>
</evidence>
<dbReference type="OrthoDB" id="7451790at2759"/>
<dbReference type="InterPro" id="IPR025875">
    <property type="entry name" value="Leu-rich_rpt_4"/>
</dbReference>
<evidence type="ECO:0000256" key="5">
    <source>
        <dbReference type="SAM" id="MobiDB-lite"/>
    </source>
</evidence>
<dbReference type="PANTHER" id="PTHR15454">
    <property type="entry name" value="NISCHARIN RELATED"/>
    <property type="match status" value="1"/>
</dbReference>
<dbReference type="SUPFAM" id="SSF52058">
    <property type="entry name" value="L domain-like"/>
    <property type="match status" value="1"/>
</dbReference>
<feature type="compositionally biased region" description="Low complexity" evidence="5">
    <location>
        <begin position="626"/>
        <end position="645"/>
    </location>
</feature>
<dbReference type="SMART" id="SM00365">
    <property type="entry name" value="LRR_SD22"/>
    <property type="match status" value="4"/>
</dbReference>
<dbReference type="FunFam" id="3.80.10.10:FF:000502">
    <property type="entry name" value="Predicted protein"/>
    <property type="match status" value="1"/>
</dbReference>
<dbReference type="PANTHER" id="PTHR15454:SF69">
    <property type="entry name" value="SERINE_THREONINE-PROTEIN KINASE 11-INTERACTING PROTEIN"/>
    <property type="match status" value="1"/>
</dbReference>
<feature type="compositionally biased region" description="Low complexity" evidence="5">
    <location>
        <begin position="493"/>
        <end position="503"/>
    </location>
</feature>
<evidence type="ECO:0000256" key="1">
    <source>
        <dbReference type="ARBA" id="ARBA00004496"/>
    </source>
</evidence>
<organism evidence="6 7">
    <name type="scientific">Miscanthus lutarioriparius</name>
    <dbReference type="NCBI Taxonomy" id="422564"/>
    <lineage>
        <taxon>Eukaryota</taxon>
        <taxon>Viridiplantae</taxon>
        <taxon>Streptophyta</taxon>
        <taxon>Embryophyta</taxon>
        <taxon>Tracheophyta</taxon>
        <taxon>Spermatophyta</taxon>
        <taxon>Magnoliopsida</taxon>
        <taxon>Liliopsida</taxon>
        <taxon>Poales</taxon>
        <taxon>Poaceae</taxon>
        <taxon>PACMAD clade</taxon>
        <taxon>Panicoideae</taxon>
        <taxon>Andropogonodae</taxon>
        <taxon>Andropogoneae</taxon>
        <taxon>Saccharinae</taxon>
        <taxon>Miscanthus</taxon>
    </lineage>
</organism>
<dbReference type="GO" id="GO:0005737">
    <property type="term" value="C:cytoplasm"/>
    <property type="evidence" value="ECO:0007669"/>
    <property type="project" value="UniProtKB-SubCell"/>
</dbReference>
<comment type="caution">
    <text evidence="6">The sequence shown here is derived from an EMBL/GenBank/DDBJ whole genome shotgun (WGS) entry which is preliminary data.</text>
</comment>
<sequence>MGTPRAGSPASPVTGDRYLDLLVRFVARNAGALLDGTVTLRLHPVGLHYVTSRLEALRELEAVGAGAPVDYLRAYVADLGDHRALEQLRRILRLLSSLKVVAPGPGRDPAPLSLLPFARLRVLELRGCDLSTSAARGLLDLRHTLEKFVCFNSTDALRHVFASRIMDIKDSPVWSKLSYVSCASNGVVLMDESLQLLPAIETLDLSCNKFAKVDNLQKCTKLRNLDLGFNHLRSISSLSEVSSRIVKLVLRNNALTTVNGIENLKSLMGLDLSYNIISNFSELEMLGTLSLLQNLWLEGNPICCARWYRAHVFSFFRNPENLKLDDKGMNTQEYWEKQVLFACRQNQPAGYGFYFPAIDDHENEDEDMLNLKMRRISRLVSIVEEERNLCDEGVEQQSTHGDSDSSKKDETAAVDHDIRIASLINTAELLKKEKSSNWLREFKEWMDDNTEKTEGDNLSVDLTNGNGKYVRQKKKQKAHKETSNNMSDLVQVSEGGSSSNLLESDSSFTDNAFSGSNGVIKQSSNELNFDQGHLRMHLNSFQRPPPLELVATSQTDPFSELENGSTNMLANGTPSNTMSKLIESSPPHTYPSPQSPPQYKEDILHRRLFLEEEFLQISGHLHSVGSLGSGSSCSDGSSSDFGSCNSEDDCEEIQTKMELSRNGQMVLFPFVNGDDHEAKNNLEHFSGENTLSDHSEEGEPSCSDHREFDIEEFHDSNQRNGHLGHYLGHLIGQKGKEKFKWRVFPFKNHNGTKLEIPKMNGDQVAEHVLVEGNGQLTCKPSKSTHKEDSKSHSSNILHKNNSSISTNIIPHDTGEHKTLEDFFNLEIANKDGSETCEQVACCAYMFQDSSGLVQREVALLRSSQNKLYVLLLDMVFDGQETMPRVLGSYSLESLEKVLIGLGLQALRVHMSDDTTYLFFTRTSKEAQDVLWLLSVTNFPKLNHKIQFQSWENIQVKSFEKCIIRRTANMGIFLYSMLMFWRNDAEEDSLCIRSIFVIEGSVLVCIEDLDQFGGIPYDSNPPYFSLDASCSISNIREVVMDQRNDKCLTLILDSRRQGEFHDSIQNPQNKQSDEIGTVHTWKLKWFSEEASLKFISVLKALYSTAAASSLPVKCIS</sequence>
<feature type="compositionally biased region" description="Basic and acidic residues" evidence="5">
    <location>
        <begin position="401"/>
        <end position="412"/>
    </location>
</feature>
<keyword evidence="2" id="KW-0963">Cytoplasm</keyword>
<feature type="region of interest" description="Disordered" evidence="5">
    <location>
        <begin position="778"/>
        <end position="797"/>
    </location>
</feature>
<feature type="region of interest" description="Disordered" evidence="5">
    <location>
        <begin position="392"/>
        <end position="412"/>
    </location>
</feature>
<feature type="region of interest" description="Disordered" evidence="5">
    <location>
        <begin position="473"/>
        <end position="503"/>
    </location>
</feature>
<evidence type="ECO:0000256" key="2">
    <source>
        <dbReference type="ARBA" id="ARBA00022490"/>
    </source>
</evidence>
<comment type="subcellular location">
    <subcellularLocation>
        <location evidence="1">Cytoplasm</location>
    </subcellularLocation>
</comment>
<name>A0A811MTP9_9POAL</name>
<proteinExistence type="predicted"/>
<accession>A0A811MTP9</accession>
<keyword evidence="3" id="KW-0433">Leucine-rich repeat</keyword>
<evidence type="ECO:0000256" key="4">
    <source>
        <dbReference type="ARBA" id="ARBA00022737"/>
    </source>
</evidence>
<gene>
    <name evidence="6" type="ORF">NCGR_LOCUS6350</name>
</gene>
<feature type="region of interest" description="Disordered" evidence="5">
    <location>
        <begin position="570"/>
        <end position="598"/>
    </location>
</feature>
<dbReference type="EMBL" id="CAJGYO010000002">
    <property type="protein sequence ID" value="CAD6210243.1"/>
    <property type="molecule type" value="Genomic_DNA"/>
</dbReference>
<dbReference type="InterPro" id="IPR001611">
    <property type="entry name" value="Leu-rich_rpt"/>
</dbReference>
<evidence type="ECO:0000313" key="7">
    <source>
        <dbReference type="Proteomes" id="UP000604825"/>
    </source>
</evidence>
<keyword evidence="7" id="KW-1185">Reference proteome</keyword>
<feature type="region of interest" description="Disordered" evidence="5">
    <location>
        <begin position="626"/>
        <end position="646"/>
    </location>
</feature>